<proteinExistence type="predicted"/>
<evidence type="ECO:0000313" key="1">
    <source>
        <dbReference type="EMBL" id="KAK1764744.1"/>
    </source>
</evidence>
<dbReference type="GeneID" id="85314362"/>
<comment type="caution">
    <text evidence="1">The sequence shown here is derived from an EMBL/GenBank/DDBJ whole genome shotgun (WGS) entry which is preliminary data.</text>
</comment>
<sequence>MSIGEAFDGPLDFSENITYRKPRIVGYPLDDANLETRCPLNNKRHYTNNTQLQHSVGKLDVLPLEIIPHILIVPDLPTLTTFRRVNHRAMSLVDSLHQYGMVFKHWPNVLRSIINIRADYFDCKTLYQTLSSSKCKTRDRFGGYLYLVTCKHLGIWLPSHVGCSRRELKHPPYIVSLPGRIMLFDRQVTAQRESLGNSCIISAPNLGASGQSVDWGVHCAGCEDNTQPTTHLRK</sequence>
<accession>A0AAJ0FJR6</accession>
<dbReference type="EMBL" id="MU839018">
    <property type="protein sequence ID" value="KAK1764744.1"/>
    <property type="molecule type" value="Genomic_DNA"/>
</dbReference>
<gene>
    <name evidence="1" type="ORF">QBC33DRAFT_580023</name>
</gene>
<protein>
    <recommendedName>
        <fullName evidence="3">F-box domain-containing protein</fullName>
    </recommendedName>
</protein>
<dbReference type="Proteomes" id="UP001244011">
    <property type="component" value="Unassembled WGS sequence"/>
</dbReference>
<name>A0AAJ0FJR6_9PEZI</name>
<evidence type="ECO:0000313" key="2">
    <source>
        <dbReference type="Proteomes" id="UP001244011"/>
    </source>
</evidence>
<reference evidence="1" key="1">
    <citation type="submission" date="2023-06" db="EMBL/GenBank/DDBJ databases">
        <title>Genome-scale phylogeny and comparative genomics of the fungal order Sordariales.</title>
        <authorList>
            <consortium name="Lawrence Berkeley National Laboratory"/>
            <person name="Hensen N."/>
            <person name="Bonometti L."/>
            <person name="Westerberg I."/>
            <person name="Brannstrom I.O."/>
            <person name="Guillou S."/>
            <person name="Cros-Aarteil S."/>
            <person name="Calhoun S."/>
            <person name="Haridas S."/>
            <person name="Kuo A."/>
            <person name="Mondo S."/>
            <person name="Pangilinan J."/>
            <person name="Riley R."/>
            <person name="Labutti K."/>
            <person name="Andreopoulos B."/>
            <person name="Lipzen A."/>
            <person name="Chen C."/>
            <person name="Yanf M."/>
            <person name="Daum C."/>
            <person name="Ng V."/>
            <person name="Clum A."/>
            <person name="Steindorff A."/>
            <person name="Ohm R."/>
            <person name="Martin F."/>
            <person name="Silar P."/>
            <person name="Natvig D."/>
            <person name="Lalanne C."/>
            <person name="Gautier V."/>
            <person name="Ament-Velasquez S.L."/>
            <person name="Kruys A."/>
            <person name="Hutchinson M.I."/>
            <person name="Powell A.J."/>
            <person name="Barry K."/>
            <person name="Miller A.N."/>
            <person name="Grigoriev I.V."/>
            <person name="Debuchy R."/>
            <person name="Gladieux P."/>
            <person name="Thoren M.H."/>
            <person name="Johannesson H."/>
        </authorList>
    </citation>
    <scope>NUCLEOTIDE SEQUENCE</scope>
    <source>
        <strain evidence="1">8032-3</strain>
    </source>
</reference>
<dbReference type="RefSeq" id="XP_060280957.1">
    <property type="nucleotide sequence ID" value="XM_060431175.1"/>
</dbReference>
<keyword evidence="2" id="KW-1185">Reference proteome</keyword>
<dbReference type="AlphaFoldDB" id="A0AAJ0FJR6"/>
<organism evidence="1 2">
    <name type="scientific">Phialemonium atrogriseum</name>
    <dbReference type="NCBI Taxonomy" id="1093897"/>
    <lineage>
        <taxon>Eukaryota</taxon>
        <taxon>Fungi</taxon>
        <taxon>Dikarya</taxon>
        <taxon>Ascomycota</taxon>
        <taxon>Pezizomycotina</taxon>
        <taxon>Sordariomycetes</taxon>
        <taxon>Sordariomycetidae</taxon>
        <taxon>Cephalothecales</taxon>
        <taxon>Cephalothecaceae</taxon>
        <taxon>Phialemonium</taxon>
    </lineage>
</organism>
<evidence type="ECO:0008006" key="3">
    <source>
        <dbReference type="Google" id="ProtNLM"/>
    </source>
</evidence>